<evidence type="ECO:0000313" key="4">
    <source>
        <dbReference type="EnsemblMetazoa" id="XP_004931800.3"/>
    </source>
</evidence>
<dbReference type="AlphaFoldDB" id="A0A8R1WKK4"/>
<evidence type="ECO:0000256" key="3">
    <source>
        <dbReference type="SAM" id="SignalP"/>
    </source>
</evidence>
<reference evidence="4" key="2">
    <citation type="submission" date="2022-06" db="UniProtKB">
        <authorList>
            <consortium name="EnsemblMetazoa"/>
        </authorList>
    </citation>
    <scope>IDENTIFICATION</scope>
    <source>
        <strain evidence="4">p50T (Dazao)</strain>
    </source>
</reference>
<feature type="signal peptide" evidence="3">
    <location>
        <begin position="1"/>
        <end position="19"/>
    </location>
</feature>
<dbReference type="Proteomes" id="UP000005204">
    <property type="component" value="Unassembled WGS sequence"/>
</dbReference>
<organism evidence="4 5">
    <name type="scientific">Bombyx mori</name>
    <name type="common">Silk moth</name>
    <dbReference type="NCBI Taxonomy" id="7091"/>
    <lineage>
        <taxon>Eukaryota</taxon>
        <taxon>Metazoa</taxon>
        <taxon>Ecdysozoa</taxon>
        <taxon>Arthropoda</taxon>
        <taxon>Hexapoda</taxon>
        <taxon>Insecta</taxon>
        <taxon>Pterygota</taxon>
        <taxon>Neoptera</taxon>
        <taxon>Endopterygota</taxon>
        <taxon>Lepidoptera</taxon>
        <taxon>Glossata</taxon>
        <taxon>Ditrysia</taxon>
        <taxon>Bombycoidea</taxon>
        <taxon>Bombycidae</taxon>
        <taxon>Bombycinae</taxon>
        <taxon>Bombyx</taxon>
    </lineage>
</organism>
<keyword evidence="3" id="KW-0732">Signal</keyword>
<evidence type="ECO:0000256" key="2">
    <source>
        <dbReference type="SAM" id="MobiDB-lite"/>
    </source>
</evidence>
<feature type="compositionally biased region" description="Basic and acidic residues" evidence="2">
    <location>
        <begin position="206"/>
        <end position="244"/>
    </location>
</feature>
<dbReference type="EnsemblMetazoa" id="XM_004931743.4">
    <property type="protein sequence ID" value="XP_004931800.3"/>
    <property type="gene ID" value="LOC101741404"/>
</dbReference>
<keyword evidence="5" id="KW-1185">Reference proteome</keyword>
<feature type="chain" id="PRO_5035931910" evidence="3">
    <location>
        <begin position="20"/>
        <end position="523"/>
    </location>
</feature>
<dbReference type="GeneID" id="101741404"/>
<feature type="coiled-coil region" evidence="1">
    <location>
        <begin position="145"/>
        <end position="172"/>
    </location>
</feature>
<protein>
    <submittedName>
        <fullName evidence="4">Uncharacterized protein</fullName>
    </submittedName>
</protein>
<evidence type="ECO:0000256" key="1">
    <source>
        <dbReference type="SAM" id="Coils"/>
    </source>
</evidence>
<sequence length="523" mass="62754">MHNWRLLLAFVAILQPILSFTERSLVNGRQECCGRQPPALLQQSKRSLDGTHANIREISENRSLKDRATTHIRDIRRYIVQNRNQLNRQLVEDFRNNRSKQNTRQFSVDSLVRAELRVERHRQRSNGINDRRVLREVTERDVRFYRSIERNNKNLEVRRETVSKSLQQYETDNVAASRTSRRYIPNERTISTRRYSMEIRTQALAKERRDVHKRDRDNLARDQSDFRSVRKSTERKNTESRKLSESQNRLLDGMISERFEFFRFTTVNRDDNRRSTLLERRMTDIQRTRPANEPQSARRILEDKRTARQDRHSERAFTRDFKTTVTRRTESTRKGNELIREKLVRRDSDGSRRSRIFSVRREINSDETISKFIPSRILSREERQQMKVRRIEFRHLDFADRRSDSETLFDNRSSRREIRNKLTEGIRVGDVSRNRMAVRNGRNYFFSGGDSETHSRERSTIQKEIPIETNAYINWQTILYTLQGIYLCGILMQMFNDNGQENKKIMKTRWWSSTSMPKLIKLE</sequence>
<dbReference type="KEGG" id="bmor:101741404"/>
<evidence type="ECO:0000313" key="5">
    <source>
        <dbReference type="Proteomes" id="UP000005204"/>
    </source>
</evidence>
<reference evidence="5" key="1">
    <citation type="journal article" date="2008" name="Insect Biochem. Mol. Biol.">
        <title>The genome of a lepidopteran model insect, the silkworm Bombyx mori.</title>
        <authorList>
            <consortium name="International Silkworm Genome Consortium"/>
        </authorList>
    </citation>
    <scope>NUCLEOTIDE SEQUENCE [LARGE SCALE GENOMIC DNA]</scope>
    <source>
        <strain evidence="5">p50T</strain>
    </source>
</reference>
<feature type="region of interest" description="Disordered" evidence="2">
    <location>
        <begin position="206"/>
        <end position="246"/>
    </location>
</feature>
<proteinExistence type="predicted"/>
<dbReference type="RefSeq" id="XP_004931800.3">
    <property type="nucleotide sequence ID" value="XM_004931743.5"/>
</dbReference>
<keyword evidence="1" id="KW-0175">Coiled coil</keyword>
<name>A0A8R1WKK4_BOMMO</name>
<accession>A0A8R1WKK4</accession>